<dbReference type="Gene3D" id="3.90.228.10">
    <property type="match status" value="1"/>
</dbReference>
<gene>
    <name evidence="1" type="ORF">A4X13_0g4665</name>
</gene>
<dbReference type="SUPFAM" id="SSF56399">
    <property type="entry name" value="ADP-ribosylation"/>
    <property type="match status" value="1"/>
</dbReference>
<sequence>MAPSGMNFGTQHGRCLLCPQKVSSLAVLCASCARITSGTSPCFILLGANDDMHSQILKNFLATWKHPGPQPQVTAIHAILVDFQATMRFEHVRSSNNLPQETRLYRGWDRFGKAIYSTPVSSKAADYENKRNATSRNRDRVRHVMLARVATGRMEVVHQDQPMRRDASKGFDSIRAPGGSAVNYTEYAVYKDYGALPIYIISFRGGF</sequence>
<dbReference type="Proteomes" id="UP000077521">
    <property type="component" value="Unassembled WGS sequence"/>
</dbReference>
<dbReference type="AlphaFoldDB" id="A0A8T8SYE9"/>
<evidence type="ECO:0000313" key="2">
    <source>
        <dbReference type="Proteomes" id="UP000077521"/>
    </source>
</evidence>
<organism evidence="1 2">
    <name type="scientific">Tilletia indica</name>
    <dbReference type="NCBI Taxonomy" id="43049"/>
    <lineage>
        <taxon>Eukaryota</taxon>
        <taxon>Fungi</taxon>
        <taxon>Dikarya</taxon>
        <taxon>Basidiomycota</taxon>
        <taxon>Ustilaginomycotina</taxon>
        <taxon>Exobasidiomycetes</taxon>
        <taxon>Tilletiales</taxon>
        <taxon>Tilletiaceae</taxon>
        <taxon>Tilletia</taxon>
    </lineage>
</organism>
<evidence type="ECO:0000313" key="1">
    <source>
        <dbReference type="EMBL" id="KAE8250508.1"/>
    </source>
</evidence>
<reference evidence="1" key="2">
    <citation type="journal article" date="2019" name="IMA Fungus">
        <title>Genome sequencing and comparison of five Tilletia species to identify candidate genes for the detection of regulated species infecting wheat.</title>
        <authorList>
            <person name="Nguyen H.D.T."/>
            <person name="Sultana T."/>
            <person name="Kesanakurti P."/>
            <person name="Hambleton S."/>
        </authorList>
    </citation>
    <scope>NUCLEOTIDE SEQUENCE</scope>
    <source>
        <strain evidence="1">DAOMC 236416</strain>
    </source>
</reference>
<reference evidence="1" key="1">
    <citation type="submission" date="2016-04" db="EMBL/GenBank/DDBJ databases">
        <authorList>
            <person name="Nguyen H.D."/>
            <person name="Samba Siva P."/>
            <person name="Cullis J."/>
            <person name="Levesque C.A."/>
            <person name="Hambleton S."/>
        </authorList>
    </citation>
    <scope>NUCLEOTIDE SEQUENCE</scope>
    <source>
        <strain evidence="1">DAOMC 236416</strain>
    </source>
</reference>
<comment type="caution">
    <text evidence="1">The sequence shown here is derived from an EMBL/GenBank/DDBJ whole genome shotgun (WGS) entry which is preliminary data.</text>
</comment>
<dbReference type="EMBL" id="LWDF02000318">
    <property type="protein sequence ID" value="KAE8250508.1"/>
    <property type="molecule type" value="Genomic_DNA"/>
</dbReference>
<proteinExistence type="predicted"/>
<keyword evidence="2" id="KW-1185">Reference proteome</keyword>
<accession>A0A8T8SYE9</accession>
<name>A0A8T8SYE9_9BASI</name>
<evidence type="ECO:0008006" key="3">
    <source>
        <dbReference type="Google" id="ProtNLM"/>
    </source>
</evidence>
<protein>
    <recommendedName>
        <fullName evidence="3">PARP catalytic domain-containing protein</fullName>
    </recommendedName>
</protein>